<evidence type="ECO:0000313" key="2">
    <source>
        <dbReference type="Proteomes" id="UP001195769"/>
    </source>
</evidence>
<proteinExistence type="predicted"/>
<comment type="caution">
    <text evidence="1">The sequence shown here is derived from an EMBL/GenBank/DDBJ whole genome shotgun (WGS) entry which is preliminary data.</text>
</comment>
<accession>A0AAD4E7V0</accession>
<dbReference type="GeneID" id="64667971"/>
<dbReference type="EMBL" id="JABBWK010000024">
    <property type="protein sequence ID" value="KAG1900916.1"/>
    <property type="molecule type" value="Genomic_DNA"/>
</dbReference>
<keyword evidence="2" id="KW-1185">Reference proteome</keyword>
<protein>
    <submittedName>
        <fullName evidence="1">Uncharacterized protein</fullName>
    </submittedName>
</protein>
<gene>
    <name evidence="1" type="ORF">F5891DRAFT_913867</name>
</gene>
<dbReference type="Proteomes" id="UP001195769">
    <property type="component" value="Unassembled WGS sequence"/>
</dbReference>
<organism evidence="1 2">
    <name type="scientific">Suillus fuscotomentosus</name>
    <dbReference type="NCBI Taxonomy" id="1912939"/>
    <lineage>
        <taxon>Eukaryota</taxon>
        <taxon>Fungi</taxon>
        <taxon>Dikarya</taxon>
        <taxon>Basidiomycota</taxon>
        <taxon>Agaricomycotina</taxon>
        <taxon>Agaricomycetes</taxon>
        <taxon>Agaricomycetidae</taxon>
        <taxon>Boletales</taxon>
        <taxon>Suillineae</taxon>
        <taxon>Suillaceae</taxon>
        <taxon>Suillus</taxon>
    </lineage>
</organism>
<feature type="non-terminal residue" evidence="1">
    <location>
        <position position="1"/>
    </location>
</feature>
<feature type="non-terminal residue" evidence="1">
    <location>
        <position position="63"/>
    </location>
</feature>
<reference evidence="1" key="1">
    <citation type="journal article" date="2020" name="New Phytol.">
        <title>Comparative genomics reveals dynamic genome evolution in host specialist ectomycorrhizal fungi.</title>
        <authorList>
            <person name="Lofgren L.A."/>
            <person name="Nguyen N.H."/>
            <person name="Vilgalys R."/>
            <person name="Ruytinx J."/>
            <person name="Liao H.L."/>
            <person name="Branco S."/>
            <person name="Kuo A."/>
            <person name="LaButti K."/>
            <person name="Lipzen A."/>
            <person name="Andreopoulos W."/>
            <person name="Pangilinan J."/>
            <person name="Riley R."/>
            <person name="Hundley H."/>
            <person name="Na H."/>
            <person name="Barry K."/>
            <person name="Grigoriev I.V."/>
            <person name="Stajich J.E."/>
            <person name="Kennedy P.G."/>
        </authorList>
    </citation>
    <scope>NUCLEOTIDE SEQUENCE</scope>
    <source>
        <strain evidence="1">FC203</strain>
    </source>
</reference>
<sequence>LAGTFLFSHKHIKRYTTGHFFAMLTYHPANNFPTVRGLRHVDRAVLEDPALLEPDRSIRDQTE</sequence>
<name>A0AAD4E7V0_9AGAM</name>
<dbReference type="RefSeq" id="XP_041226492.1">
    <property type="nucleotide sequence ID" value="XM_041373673.1"/>
</dbReference>
<evidence type="ECO:0000313" key="1">
    <source>
        <dbReference type="EMBL" id="KAG1900916.1"/>
    </source>
</evidence>
<dbReference type="AlphaFoldDB" id="A0AAD4E7V0"/>